<dbReference type="AlphaFoldDB" id="A0A8J6BY85"/>
<organism evidence="3 4">
    <name type="scientific">Carpediemonas membranifera</name>
    <dbReference type="NCBI Taxonomy" id="201153"/>
    <lineage>
        <taxon>Eukaryota</taxon>
        <taxon>Metamonada</taxon>
        <taxon>Carpediemonas-like organisms</taxon>
        <taxon>Carpediemonas</taxon>
    </lineage>
</organism>
<reference evidence="3" key="1">
    <citation type="submission" date="2021-05" db="EMBL/GenBank/DDBJ databases">
        <title>A free-living protist that lacks canonical eukaryotic 1 DNA replication and segregation systems.</title>
        <authorList>
            <person name="Salas-Leiva D.E."/>
            <person name="Tromer E.C."/>
            <person name="Curtis B.A."/>
            <person name="Jerlstrom-Hultqvist J."/>
            <person name="Kolisko M."/>
            <person name="Yi Z."/>
            <person name="Salas-Leiva J.S."/>
            <person name="Gallot-Lavallee L."/>
            <person name="Kops G.J.P.L."/>
            <person name="Archibald J.M."/>
            <person name="Simpson A.G.B."/>
            <person name="Roger A.J."/>
        </authorList>
    </citation>
    <scope>NUCLEOTIDE SEQUENCE</scope>
    <source>
        <strain evidence="3">BICM</strain>
    </source>
</reference>
<keyword evidence="2" id="KW-0472">Membrane</keyword>
<feature type="transmembrane region" description="Helical" evidence="2">
    <location>
        <begin position="107"/>
        <end position="131"/>
    </location>
</feature>
<evidence type="ECO:0000313" key="4">
    <source>
        <dbReference type="Proteomes" id="UP000717585"/>
    </source>
</evidence>
<keyword evidence="2" id="KW-1133">Transmembrane helix</keyword>
<evidence type="ECO:0000313" key="3">
    <source>
        <dbReference type="EMBL" id="KAG9394236.1"/>
    </source>
</evidence>
<sequence length="427" mass="46118">MYAGQQQMYYAQPQPTYVMQGMQGQMMQPYPMVPMGYGGNGASGYMLPPQSATMRRKGATTARQVAKRRQQAQKKKAKKQKNKRSSFSIPCCASFGSRGLSLLIAQLVCFCCAAVIIASLAVVGIIVFFTWRIAFFEDTTEDVTYSFLSSTAFSLDLDVPFAIVEVKTDSTIGSHIKVASHVVASSSASAVDYDFVWDDTTTSSILASNKLTASYGSFDISWLLNVPRFAITVTVPGTIDLDLNIQSKYGVDLKVDGTTIHALTVSGDLLDLSRTPFLRANLQDATITTLDADAVLAIGTVDDLTATGTLDGTLSFMDTASLNVATGDELKFRSVFSYLAVDEMAGKVVLDSKFTIGNIAIPTATFRGDIDVNWQAGVISETKDGSTSYKYVFDLADKIYSGSVTPTANDGFSYDGWVGAMKIDYRA</sequence>
<gene>
    <name evidence="3" type="ORF">J8273_4338</name>
</gene>
<feature type="compositionally biased region" description="Basic residues" evidence="1">
    <location>
        <begin position="65"/>
        <end position="82"/>
    </location>
</feature>
<proteinExistence type="predicted"/>
<keyword evidence="2" id="KW-0812">Transmembrane</keyword>
<feature type="region of interest" description="Disordered" evidence="1">
    <location>
        <begin position="57"/>
        <end position="82"/>
    </location>
</feature>
<evidence type="ECO:0000256" key="2">
    <source>
        <dbReference type="SAM" id="Phobius"/>
    </source>
</evidence>
<dbReference type="EMBL" id="JAHDYR010000016">
    <property type="protein sequence ID" value="KAG9394236.1"/>
    <property type="molecule type" value="Genomic_DNA"/>
</dbReference>
<accession>A0A8J6BY85</accession>
<name>A0A8J6BY85_9EUKA</name>
<protein>
    <submittedName>
        <fullName evidence="3">Uncharacterized protein</fullName>
    </submittedName>
</protein>
<keyword evidence="4" id="KW-1185">Reference proteome</keyword>
<comment type="caution">
    <text evidence="3">The sequence shown here is derived from an EMBL/GenBank/DDBJ whole genome shotgun (WGS) entry which is preliminary data.</text>
</comment>
<evidence type="ECO:0000256" key="1">
    <source>
        <dbReference type="SAM" id="MobiDB-lite"/>
    </source>
</evidence>
<dbReference type="Proteomes" id="UP000717585">
    <property type="component" value="Unassembled WGS sequence"/>
</dbReference>